<evidence type="ECO:0000313" key="3">
    <source>
        <dbReference type="Proteomes" id="UP000242525"/>
    </source>
</evidence>
<protein>
    <submittedName>
        <fullName evidence="2">Uncharacterized protein</fullName>
    </submittedName>
</protein>
<proteinExistence type="predicted"/>
<dbReference type="Proteomes" id="UP000242525">
    <property type="component" value="Unassembled WGS sequence"/>
</dbReference>
<gene>
    <name evidence="2" type="ORF">BN980_GECA09s04487g</name>
</gene>
<evidence type="ECO:0000313" key="2">
    <source>
        <dbReference type="EMBL" id="CDO55111.1"/>
    </source>
</evidence>
<reference evidence="2" key="1">
    <citation type="submission" date="2014-03" db="EMBL/GenBank/DDBJ databases">
        <authorList>
            <person name="Casaregola S."/>
        </authorList>
    </citation>
    <scope>NUCLEOTIDE SEQUENCE [LARGE SCALE GENOMIC DNA]</scope>
    <source>
        <strain evidence="2">CLIB 918</strain>
    </source>
</reference>
<feature type="compositionally biased region" description="Low complexity" evidence="1">
    <location>
        <begin position="187"/>
        <end position="203"/>
    </location>
</feature>
<dbReference type="AlphaFoldDB" id="A0A0J9XDZ9"/>
<comment type="caution">
    <text evidence="2">The sequence shown here is derived from an EMBL/GenBank/DDBJ whole genome shotgun (WGS) entry which is preliminary data.</text>
</comment>
<sequence>MSILTNLTGDYDVVLNPSIYNENESDLLTVNFDSSSTTAKPDPNQTYKLVNHGQRLEAGSNSFQCEPDNSINENMFMLIFDESQNKFELRHVSQSVNVGKAIPSGVVANNYNSGNDGRVTAPSTVAAPAIEDSEEEDDDDDDDDELLGELANELEGSLDSDSDSDSGVNGSGMIEIVESSKPNSSISTNRSTGNGINNSNGGNRVQGGPISLRGFLSGQQRRENEEDLSSSEEE</sequence>
<keyword evidence="3" id="KW-1185">Reference proteome</keyword>
<dbReference type="EMBL" id="CCBN010000009">
    <property type="protein sequence ID" value="CDO55111.1"/>
    <property type="molecule type" value="Genomic_DNA"/>
</dbReference>
<name>A0A0J9XDZ9_GEOCN</name>
<evidence type="ECO:0000256" key="1">
    <source>
        <dbReference type="SAM" id="MobiDB-lite"/>
    </source>
</evidence>
<feature type="compositionally biased region" description="Acidic residues" evidence="1">
    <location>
        <begin position="225"/>
        <end position="234"/>
    </location>
</feature>
<accession>A0A0J9XDZ9</accession>
<organism evidence="2 3">
    <name type="scientific">Geotrichum candidum</name>
    <name type="common">Oospora lactis</name>
    <name type="synonym">Dipodascus geotrichum</name>
    <dbReference type="NCBI Taxonomy" id="1173061"/>
    <lineage>
        <taxon>Eukaryota</taxon>
        <taxon>Fungi</taxon>
        <taxon>Dikarya</taxon>
        <taxon>Ascomycota</taxon>
        <taxon>Saccharomycotina</taxon>
        <taxon>Dipodascomycetes</taxon>
        <taxon>Dipodascales</taxon>
        <taxon>Dipodascaceae</taxon>
        <taxon>Geotrichum</taxon>
    </lineage>
</organism>
<feature type="region of interest" description="Disordered" evidence="1">
    <location>
        <begin position="153"/>
        <end position="234"/>
    </location>
</feature>